<proteinExistence type="predicted"/>
<protein>
    <submittedName>
        <fullName evidence="1">Unnamed protein product</fullName>
    </submittedName>
</protein>
<organism evidence="1 2">
    <name type="scientific">Candida boidinii</name>
    <name type="common">Yeast</name>
    <dbReference type="NCBI Taxonomy" id="5477"/>
    <lineage>
        <taxon>Eukaryota</taxon>
        <taxon>Fungi</taxon>
        <taxon>Dikarya</taxon>
        <taxon>Ascomycota</taxon>
        <taxon>Saccharomycotina</taxon>
        <taxon>Pichiomycetes</taxon>
        <taxon>Pichiales</taxon>
        <taxon>Pichiaceae</taxon>
        <taxon>Ogataea</taxon>
        <taxon>Ogataea/Candida clade</taxon>
    </lineage>
</organism>
<gene>
    <name evidence="1" type="ORF">Cboi01_000060500</name>
</gene>
<keyword evidence="2" id="KW-1185">Reference proteome</keyword>
<evidence type="ECO:0000313" key="1">
    <source>
        <dbReference type="EMBL" id="GME87870.1"/>
    </source>
</evidence>
<evidence type="ECO:0000313" key="2">
    <source>
        <dbReference type="Proteomes" id="UP001165101"/>
    </source>
</evidence>
<accession>A0ACB5TGL9</accession>
<reference evidence="1" key="1">
    <citation type="submission" date="2023-04" db="EMBL/GenBank/DDBJ databases">
        <title>Candida boidinii NBRC 1967.</title>
        <authorList>
            <person name="Ichikawa N."/>
            <person name="Sato H."/>
            <person name="Tonouchi N."/>
        </authorList>
    </citation>
    <scope>NUCLEOTIDE SEQUENCE</scope>
    <source>
        <strain evidence="1">NBRC 1967</strain>
    </source>
</reference>
<sequence length="146" mass="17499">MSKPFDPETADNMEEIEMQFAVKAVQQSETYWNLLSSIPGSKLKLTKYDDLIYEKFIQHFPEYKNPENVRVLVEDDMKTKDAKERWREFIHHFEYIEDFNFGTLLRLSSDGEYDQAGTMFAVRIQFYAIEIVRNKHKLNDWICKKN</sequence>
<dbReference type="EMBL" id="BSXV01000172">
    <property type="protein sequence ID" value="GME87870.1"/>
    <property type="molecule type" value="Genomic_DNA"/>
</dbReference>
<name>A0ACB5TGL9_CANBO</name>
<dbReference type="Proteomes" id="UP001165101">
    <property type="component" value="Unassembled WGS sequence"/>
</dbReference>
<comment type="caution">
    <text evidence="1">The sequence shown here is derived from an EMBL/GenBank/DDBJ whole genome shotgun (WGS) entry which is preliminary data.</text>
</comment>